<dbReference type="AlphaFoldDB" id="A0A448AWT6"/>
<accession>A0A448AWT6</accession>
<name>A0A448AWT6_CHRGE</name>
<evidence type="ECO:0000313" key="2">
    <source>
        <dbReference type="EMBL" id="VEE04714.1"/>
    </source>
</evidence>
<keyword evidence="1" id="KW-1133">Transmembrane helix</keyword>
<dbReference type="GeneID" id="93022536"/>
<keyword evidence="1" id="KW-0472">Membrane</keyword>
<dbReference type="EMBL" id="LR134289">
    <property type="protein sequence ID" value="VEE04714.1"/>
    <property type="molecule type" value="Genomic_DNA"/>
</dbReference>
<evidence type="ECO:0000313" key="3">
    <source>
        <dbReference type="Proteomes" id="UP000279227"/>
    </source>
</evidence>
<protein>
    <submittedName>
        <fullName evidence="2">Uncharacterized protein</fullName>
    </submittedName>
</protein>
<dbReference type="RefSeq" id="WP_002980023.1">
    <property type="nucleotide sequence ID" value="NZ_CP068486.1"/>
</dbReference>
<organism evidence="2 3">
    <name type="scientific">Chryseobacterium gleum</name>
    <name type="common">Flavobacterium gleum</name>
    <dbReference type="NCBI Taxonomy" id="250"/>
    <lineage>
        <taxon>Bacteria</taxon>
        <taxon>Pseudomonadati</taxon>
        <taxon>Bacteroidota</taxon>
        <taxon>Flavobacteriia</taxon>
        <taxon>Flavobacteriales</taxon>
        <taxon>Weeksellaceae</taxon>
        <taxon>Chryseobacterium group</taxon>
        <taxon>Chryseobacterium</taxon>
    </lineage>
</organism>
<keyword evidence="1" id="KW-0812">Transmembrane</keyword>
<feature type="transmembrane region" description="Helical" evidence="1">
    <location>
        <begin position="72"/>
        <end position="90"/>
    </location>
</feature>
<gene>
    <name evidence="2" type="ORF">NCTC11432_00288</name>
</gene>
<dbReference type="KEGG" id="cgle:NCTC11432_00288"/>
<sequence length="99" mass="11248">MNAISDLIKKPTFISIVFIILAVLGIPLIVYQLLTIPESGSLGVTVEIIFLLVLFGFFVIDRFLIRNISYKKVSIIEVMIITGYLTYYYFTNDRSFSIG</sequence>
<feature type="transmembrane region" description="Helical" evidence="1">
    <location>
        <begin position="12"/>
        <end position="34"/>
    </location>
</feature>
<proteinExistence type="predicted"/>
<dbReference type="OrthoDB" id="1264742at2"/>
<feature type="transmembrane region" description="Helical" evidence="1">
    <location>
        <begin position="40"/>
        <end position="60"/>
    </location>
</feature>
<evidence type="ECO:0000256" key="1">
    <source>
        <dbReference type="SAM" id="Phobius"/>
    </source>
</evidence>
<reference evidence="2 3" key="1">
    <citation type="submission" date="2018-12" db="EMBL/GenBank/DDBJ databases">
        <authorList>
            <consortium name="Pathogen Informatics"/>
        </authorList>
    </citation>
    <scope>NUCLEOTIDE SEQUENCE [LARGE SCALE GENOMIC DNA]</scope>
    <source>
        <strain evidence="2 3">NCTC11432</strain>
    </source>
</reference>
<dbReference type="Proteomes" id="UP000279227">
    <property type="component" value="Chromosome"/>
</dbReference>
<dbReference type="STRING" id="525257.HMPREF0204_14193"/>